<feature type="domain" description="AMP-binding enzyme C-terminal" evidence="2">
    <location>
        <begin position="415"/>
        <end position="490"/>
    </location>
</feature>
<dbReference type="PANTHER" id="PTHR43767:SF1">
    <property type="entry name" value="NONRIBOSOMAL PEPTIDE SYNTHASE PES1 (EUROFUNG)-RELATED"/>
    <property type="match status" value="1"/>
</dbReference>
<comment type="caution">
    <text evidence="3">The sequence shown here is derived from an EMBL/GenBank/DDBJ whole genome shotgun (WGS) entry which is preliminary data.</text>
</comment>
<keyword evidence="3" id="KW-0436">Ligase</keyword>
<gene>
    <name evidence="3" type="ORF">J2S66_005375</name>
</gene>
<dbReference type="Pfam" id="PF13193">
    <property type="entry name" value="AMP-binding_C"/>
    <property type="match status" value="1"/>
</dbReference>
<evidence type="ECO:0000313" key="4">
    <source>
        <dbReference type="Proteomes" id="UP001268819"/>
    </source>
</evidence>
<keyword evidence="4" id="KW-1185">Reference proteome</keyword>
<sequence length="501" mass="51902">MVPQEVELAASARNVADLVRASAHRGPKHVALVDVTTANSVTWAELDAAVDAEAHRLVRAGVEPGDRVVVRMPTGPAFCVAVFGVLRAGGVVVPAGPGQPARELQRLVADSGARLLIGDGGGSDAEVLPEPTPEPTGEARAEEFAAIGSGEDLAVLGYTSGTSGSPRGAMLSHRALLANVEQCAALRPAPVTAGDRVLLALPLFHVYGLGPGLFQVAGAGATAVLLERFDPDQALTAIREHRVTTLVGVPPMYSAILAQPAERLREDLATVRLFTSGAAPLAPGVLDAVRGVVGLPVYEGYGLTETGPVLTSTLAGGTPKPGSVGRALPGVQVRLVDTDGRPLDLDEDEPGTGLVAAKGDNLFSGYWPDGAHGPDADGWFRTGDVGYLDEDGDLHLVDRAGDLIIVNGFNVYPHEVEQVVGELDGVAEAAAVGVPDERTGESVKVVLVRVEGSGLTEDEVREHCAARLAKFKVPTVVEFADALPHSPTGKLARARLRLPLS</sequence>
<dbReference type="PROSITE" id="PS00455">
    <property type="entry name" value="AMP_BINDING"/>
    <property type="match status" value="1"/>
</dbReference>
<dbReference type="RefSeq" id="WP_310310052.1">
    <property type="nucleotide sequence ID" value="NZ_BAAAXB010000001.1"/>
</dbReference>
<dbReference type="Gene3D" id="3.30.300.30">
    <property type="match status" value="1"/>
</dbReference>
<dbReference type="InterPro" id="IPR045851">
    <property type="entry name" value="AMP-bd_C_sf"/>
</dbReference>
<dbReference type="SUPFAM" id="SSF56801">
    <property type="entry name" value="Acetyl-CoA synthetase-like"/>
    <property type="match status" value="1"/>
</dbReference>
<dbReference type="InterPro" id="IPR025110">
    <property type="entry name" value="AMP-bd_C"/>
</dbReference>
<dbReference type="InterPro" id="IPR020845">
    <property type="entry name" value="AMP-binding_CS"/>
</dbReference>
<dbReference type="InterPro" id="IPR000873">
    <property type="entry name" value="AMP-dep_synth/lig_dom"/>
</dbReference>
<evidence type="ECO:0000259" key="2">
    <source>
        <dbReference type="Pfam" id="PF13193"/>
    </source>
</evidence>
<accession>A0ABU1Q2U7</accession>
<dbReference type="InterPro" id="IPR050237">
    <property type="entry name" value="ATP-dep_AMP-bd_enzyme"/>
</dbReference>
<dbReference type="Pfam" id="PF00501">
    <property type="entry name" value="AMP-binding"/>
    <property type="match status" value="1"/>
</dbReference>
<organism evidence="3 4">
    <name type="scientific">Saccharothrix longispora</name>
    <dbReference type="NCBI Taxonomy" id="33920"/>
    <lineage>
        <taxon>Bacteria</taxon>
        <taxon>Bacillati</taxon>
        <taxon>Actinomycetota</taxon>
        <taxon>Actinomycetes</taxon>
        <taxon>Pseudonocardiales</taxon>
        <taxon>Pseudonocardiaceae</taxon>
        <taxon>Saccharothrix</taxon>
    </lineage>
</organism>
<dbReference type="EC" id="6.2.1.3" evidence="3"/>
<dbReference type="EMBL" id="JAVDSG010000001">
    <property type="protein sequence ID" value="MDR6596991.1"/>
    <property type="molecule type" value="Genomic_DNA"/>
</dbReference>
<dbReference type="GO" id="GO:0004467">
    <property type="term" value="F:long-chain fatty acid-CoA ligase activity"/>
    <property type="evidence" value="ECO:0007669"/>
    <property type="project" value="UniProtKB-EC"/>
</dbReference>
<dbReference type="Proteomes" id="UP001268819">
    <property type="component" value="Unassembled WGS sequence"/>
</dbReference>
<reference evidence="3 4" key="1">
    <citation type="submission" date="2023-07" db="EMBL/GenBank/DDBJ databases">
        <title>Sequencing the genomes of 1000 actinobacteria strains.</title>
        <authorList>
            <person name="Klenk H.-P."/>
        </authorList>
    </citation>
    <scope>NUCLEOTIDE SEQUENCE [LARGE SCALE GENOMIC DNA]</scope>
    <source>
        <strain evidence="3 4">DSM 43749</strain>
    </source>
</reference>
<evidence type="ECO:0000313" key="3">
    <source>
        <dbReference type="EMBL" id="MDR6596991.1"/>
    </source>
</evidence>
<dbReference type="PANTHER" id="PTHR43767">
    <property type="entry name" value="LONG-CHAIN-FATTY-ACID--COA LIGASE"/>
    <property type="match status" value="1"/>
</dbReference>
<evidence type="ECO:0000259" key="1">
    <source>
        <dbReference type="Pfam" id="PF00501"/>
    </source>
</evidence>
<dbReference type="InterPro" id="IPR042099">
    <property type="entry name" value="ANL_N_sf"/>
</dbReference>
<feature type="domain" description="AMP-dependent synthetase/ligase" evidence="1">
    <location>
        <begin position="20"/>
        <end position="367"/>
    </location>
</feature>
<name>A0ABU1Q2U7_9PSEU</name>
<dbReference type="Gene3D" id="3.40.50.12780">
    <property type="entry name" value="N-terminal domain of ligase-like"/>
    <property type="match status" value="1"/>
</dbReference>
<protein>
    <submittedName>
        <fullName evidence="3">Long-chain acyl-CoA synthetase</fullName>
        <ecNumber evidence="3">6.2.1.3</ecNumber>
    </submittedName>
</protein>
<proteinExistence type="predicted"/>